<dbReference type="Proteomes" id="UP000326852">
    <property type="component" value="Unassembled WGS sequence"/>
</dbReference>
<dbReference type="EMBL" id="VTFX01000005">
    <property type="protein sequence ID" value="KAD3515515.1"/>
    <property type="molecule type" value="Genomic_DNA"/>
</dbReference>
<dbReference type="Pfam" id="PF13822">
    <property type="entry name" value="ACC_epsilon"/>
    <property type="match status" value="1"/>
</dbReference>
<evidence type="ECO:0000313" key="1">
    <source>
        <dbReference type="EMBL" id="KAD3515515.1"/>
    </source>
</evidence>
<dbReference type="GO" id="GO:0004658">
    <property type="term" value="F:propionyl-CoA carboxylase activity"/>
    <property type="evidence" value="ECO:0007669"/>
    <property type="project" value="InterPro"/>
</dbReference>
<dbReference type="GO" id="GO:0003989">
    <property type="term" value="F:acetyl-CoA carboxylase activity"/>
    <property type="evidence" value="ECO:0007669"/>
    <property type="project" value="InterPro"/>
</dbReference>
<gene>
    <name evidence="1" type="ORF">GD627_13535</name>
</gene>
<comment type="caution">
    <text evidence="1">The sequence shown here is derived from an EMBL/GenBank/DDBJ whole genome shotgun (WGS) entry which is preliminary data.</text>
</comment>
<reference evidence="1 2" key="1">
    <citation type="submission" date="2019-08" db="EMBL/GenBank/DDBJ databases">
        <title>Arthrobacter sp. nov., isolated from plateau pika and Tibetan wild ass.</title>
        <authorList>
            <person name="Ge Y."/>
        </authorList>
    </citation>
    <scope>NUCLEOTIDE SEQUENCE [LARGE SCALE GENOMIC DNA]</scope>
    <source>
        <strain evidence="1 2">785</strain>
    </source>
</reference>
<protein>
    <submittedName>
        <fullName evidence="1">Acyl-CoA carboxylase subunit epsilon</fullName>
    </submittedName>
</protein>
<sequence>MLSVTAGNPTEEELAALTAVVVGLAAQAAPPTPVRPAHRAWVRRRNLRLDPKPGPGSWRRSFR</sequence>
<name>A0A5N6MJ35_9MICC</name>
<organism evidence="1 2">
    <name type="scientific">Arthrobacter yangruifuii</name>
    <dbReference type="NCBI Taxonomy" id="2606616"/>
    <lineage>
        <taxon>Bacteria</taxon>
        <taxon>Bacillati</taxon>
        <taxon>Actinomycetota</taxon>
        <taxon>Actinomycetes</taxon>
        <taxon>Micrococcales</taxon>
        <taxon>Micrococcaceae</taxon>
        <taxon>Arthrobacter</taxon>
    </lineage>
</organism>
<keyword evidence="2" id="KW-1185">Reference proteome</keyword>
<accession>A0A5N6MJ35</accession>
<evidence type="ECO:0000313" key="2">
    <source>
        <dbReference type="Proteomes" id="UP000326852"/>
    </source>
</evidence>
<dbReference type="InterPro" id="IPR032716">
    <property type="entry name" value="ACC_epsilon"/>
</dbReference>
<dbReference type="AlphaFoldDB" id="A0A5N6MJ35"/>
<proteinExistence type="predicted"/>